<dbReference type="InterPro" id="IPR010105">
    <property type="entry name" value="TonB_sidphr_rcpt"/>
</dbReference>
<reference evidence="18 19" key="1">
    <citation type="submission" date="2018-07" db="EMBL/GenBank/DDBJ databases">
        <title>Pseudomonas laoshanensis sp. nov., isolated from soil.</title>
        <authorList>
            <person name="Sun J."/>
            <person name="Yu L."/>
            <person name="Wang M."/>
            <person name="Zhang C."/>
        </authorList>
    </citation>
    <scope>NUCLEOTIDE SEQUENCE [LARGE SCALE GENOMIC DNA]</scope>
    <source>
        <strain evidence="18 19">Y22</strain>
    </source>
</reference>
<keyword evidence="3 14" id="KW-0813">Transport</keyword>
<evidence type="ECO:0000256" key="11">
    <source>
        <dbReference type="ARBA" id="ARBA00023136"/>
    </source>
</evidence>
<dbReference type="GO" id="GO:0009279">
    <property type="term" value="C:cell outer membrane"/>
    <property type="evidence" value="ECO:0007669"/>
    <property type="project" value="UniProtKB-SubCell"/>
</dbReference>
<name>A0A7V7GWI7_9GAMM</name>
<keyword evidence="4 14" id="KW-1134">Transmembrane beta strand</keyword>
<comment type="similarity">
    <text evidence="2 14 15">Belongs to the TonB-dependent receptor family.</text>
</comment>
<evidence type="ECO:0000256" key="2">
    <source>
        <dbReference type="ARBA" id="ARBA00009810"/>
    </source>
</evidence>
<evidence type="ECO:0000256" key="6">
    <source>
        <dbReference type="ARBA" id="ARBA00022692"/>
    </source>
</evidence>
<keyword evidence="7" id="KW-0732">Signal</keyword>
<evidence type="ECO:0000256" key="3">
    <source>
        <dbReference type="ARBA" id="ARBA00022448"/>
    </source>
</evidence>
<dbReference type="InterPro" id="IPR037066">
    <property type="entry name" value="Plug_dom_sf"/>
</dbReference>
<dbReference type="NCBIfam" id="TIGR01783">
    <property type="entry name" value="TonB-siderophor"/>
    <property type="match status" value="1"/>
</dbReference>
<dbReference type="InterPro" id="IPR012910">
    <property type="entry name" value="Plug_dom"/>
</dbReference>
<dbReference type="GO" id="GO:0038023">
    <property type="term" value="F:signaling receptor activity"/>
    <property type="evidence" value="ECO:0007669"/>
    <property type="project" value="InterPro"/>
</dbReference>
<dbReference type="FunFam" id="2.170.130.10:FF:000010">
    <property type="entry name" value="Ferripyoverdine receptor"/>
    <property type="match status" value="1"/>
</dbReference>
<evidence type="ECO:0000256" key="12">
    <source>
        <dbReference type="ARBA" id="ARBA00023170"/>
    </source>
</evidence>
<organism evidence="18 19">
    <name type="scientific">Halopseudomonas laoshanensis</name>
    <dbReference type="NCBI Taxonomy" id="2268758"/>
    <lineage>
        <taxon>Bacteria</taxon>
        <taxon>Pseudomonadati</taxon>
        <taxon>Pseudomonadota</taxon>
        <taxon>Gammaproteobacteria</taxon>
        <taxon>Pseudomonadales</taxon>
        <taxon>Pseudomonadaceae</taxon>
        <taxon>Halopseudomonas</taxon>
    </lineage>
</organism>
<evidence type="ECO:0000313" key="19">
    <source>
        <dbReference type="Proteomes" id="UP000463138"/>
    </source>
</evidence>
<dbReference type="Gene3D" id="2.170.130.10">
    <property type="entry name" value="TonB-dependent receptor, plug domain"/>
    <property type="match status" value="1"/>
</dbReference>
<accession>A0A7V7GWI7</accession>
<dbReference type="SUPFAM" id="SSF56935">
    <property type="entry name" value="Porins"/>
    <property type="match status" value="1"/>
</dbReference>
<evidence type="ECO:0000256" key="13">
    <source>
        <dbReference type="ARBA" id="ARBA00023237"/>
    </source>
</evidence>
<evidence type="ECO:0000256" key="8">
    <source>
        <dbReference type="ARBA" id="ARBA00023004"/>
    </source>
</evidence>
<dbReference type="EMBL" id="QOVF01000001">
    <property type="protein sequence ID" value="KAA0696677.1"/>
    <property type="molecule type" value="Genomic_DNA"/>
</dbReference>
<dbReference type="PANTHER" id="PTHR32552">
    <property type="entry name" value="FERRICHROME IRON RECEPTOR-RELATED"/>
    <property type="match status" value="1"/>
</dbReference>
<dbReference type="PANTHER" id="PTHR32552:SF74">
    <property type="entry name" value="HYDROXAMATE SIDEROPHORE RECEPTOR FHUE"/>
    <property type="match status" value="1"/>
</dbReference>
<dbReference type="Pfam" id="PF07715">
    <property type="entry name" value="Plug"/>
    <property type="match status" value="1"/>
</dbReference>
<evidence type="ECO:0000256" key="14">
    <source>
        <dbReference type="PROSITE-ProRule" id="PRU01360"/>
    </source>
</evidence>
<dbReference type="InterPro" id="IPR039426">
    <property type="entry name" value="TonB-dep_rcpt-like"/>
</dbReference>
<comment type="subcellular location">
    <subcellularLocation>
        <location evidence="1 14">Cell outer membrane</location>
        <topology evidence="1 14">Multi-pass membrane protein</topology>
    </subcellularLocation>
</comment>
<dbReference type="GO" id="GO:0015344">
    <property type="term" value="F:siderophore uptake transmembrane transporter activity"/>
    <property type="evidence" value="ECO:0007669"/>
    <property type="project" value="TreeGrafter"/>
</dbReference>
<dbReference type="Proteomes" id="UP000463138">
    <property type="component" value="Unassembled WGS sequence"/>
</dbReference>
<dbReference type="AlphaFoldDB" id="A0A7V7GWI7"/>
<evidence type="ECO:0000256" key="5">
    <source>
        <dbReference type="ARBA" id="ARBA00022496"/>
    </source>
</evidence>
<gene>
    <name evidence="18" type="ORF">DT594_04945</name>
</gene>
<evidence type="ECO:0000313" key="18">
    <source>
        <dbReference type="EMBL" id="KAA0696677.1"/>
    </source>
</evidence>
<keyword evidence="19" id="KW-1185">Reference proteome</keyword>
<evidence type="ECO:0000256" key="4">
    <source>
        <dbReference type="ARBA" id="ARBA00022452"/>
    </source>
</evidence>
<feature type="domain" description="TonB-dependent receptor plug" evidence="17">
    <location>
        <begin position="96"/>
        <end position="195"/>
    </location>
</feature>
<keyword evidence="6 14" id="KW-0812">Transmembrane</keyword>
<evidence type="ECO:0000256" key="1">
    <source>
        <dbReference type="ARBA" id="ARBA00004571"/>
    </source>
</evidence>
<dbReference type="InterPro" id="IPR036942">
    <property type="entry name" value="Beta-barrel_TonB_sf"/>
</dbReference>
<dbReference type="InterPro" id="IPR000531">
    <property type="entry name" value="Beta-barrel_TonB"/>
</dbReference>
<evidence type="ECO:0000259" key="16">
    <source>
        <dbReference type="Pfam" id="PF00593"/>
    </source>
</evidence>
<keyword evidence="8" id="KW-0408">Iron</keyword>
<keyword evidence="9" id="KW-0406">Ion transport</keyword>
<evidence type="ECO:0000259" key="17">
    <source>
        <dbReference type="Pfam" id="PF07715"/>
    </source>
</evidence>
<keyword evidence="12 18" id="KW-0675">Receptor</keyword>
<protein>
    <submittedName>
        <fullName evidence="18">TonB-dependent siderophore receptor</fullName>
    </submittedName>
</protein>
<dbReference type="CDD" id="cd01347">
    <property type="entry name" value="ligand_gated_channel"/>
    <property type="match status" value="1"/>
</dbReference>
<evidence type="ECO:0000256" key="7">
    <source>
        <dbReference type="ARBA" id="ARBA00022729"/>
    </source>
</evidence>
<keyword evidence="11 14" id="KW-0472">Membrane</keyword>
<keyword evidence="13 14" id="KW-0998">Cell outer membrane</keyword>
<evidence type="ECO:0000256" key="9">
    <source>
        <dbReference type="ARBA" id="ARBA00023065"/>
    </source>
</evidence>
<dbReference type="Gene3D" id="2.40.170.20">
    <property type="entry name" value="TonB-dependent receptor, beta-barrel domain"/>
    <property type="match status" value="1"/>
</dbReference>
<evidence type="ECO:0000256" key="10">
    <source>
        <dbReference type="ARBA" id="ARBA00023077"/>
    </source>
</evidence>
<dbReference type="Pfam" id="PF00593">
    <property type="entry name" value="TonB_dep_Rec_b-barrel"/>
    <property type="match status" value="1"/>
</dbReference>
<dbReference type="GO" id="GO:0015891">
    <property type="term" value="P:siderophore transport"/>
    <property type="evidence" value="ECO:0007669"/>
    <property type="project" value="InterPro"/>
</dbReference>
<keyword evidence="5" id="KW-0410">Iron transport</keyword>
<comment type="caution">
    <text evidence="18">The sequence shown here is derived from an EMBL/GenBank/DDBJ whole genome shotgun (WGS) entry which is preliminary data.</text>
</comment>
<sequence length="735" mass="80798">MVRSDYRGDTVKPHPSQVADLTLLTCAIRRARWFAAASTLCLLTPVAVAQSASDDRDAAYKLDDTVVEASTGATVQSADSYKVERSSTATRLSLTPRETPQSVSVVTAAQLRDFQLTGAIDALETTPGVSVERVETDRTYFTARGFDITNFQFDGLGTPMMYKNIQGDIDTAVYERVEVLRGANGLLSGTGNPSATVNFVRKRPTREAQTSLSGTVGSWNHKRLEADVSGPLGAADKVRGRLVVSAQDGESYLDRMERERHTVYGVVEIDMTDRTLLTAGHSWQQNNTDSPLWGALPLYYTDGSPTDYDASTSTSADWAYWDNTDNRSFVELSHLLASGWEVKGALNYLDHDSNSELFYQYGTPDRQTGLGLFAYPSQYELNIEKLVADLHVKGPFAFAGRDHELVAGVQWSRSELEDMSNYGQGIGTPLPPLDQWNGNYPKPPYNSGVDGSEWIDKQAGLYSTARLSLTDRLTGLVGGRLSRFEGDGNSYGVTRDTSYSGVFTPFAGLVFDLNERMSLYASYTEIFQPQTEVDANRDRLDPIEGVQYETGIKAEMPGGADASLALFRIEQDNVAEARGTIPGSVDTAYVGRQGLTSEGVEATLAGEVLPNLQASLGYTYIDLQDSEGERARAFIPQHMVRAMSTYRLPFYEAVKVGAQASWQDVIYREQGAGITSRQDAYALVDLMASYDLSENLTATLNVNNVTDEKYLTSLYFAQSYYGAPRHAMLTLAWDY</sequence>
<dbReference type="OrthoDB" id="8663017at2"/>
<dbReference type="PROSITE" id="PS52016">
    <property type="entry name" value="TONB_DEPENDENT_REC_3"/>
    <property type="match status" value="1"/>
</dbReference>
<evidence type="ECO:0000256" key="15">
    <source>
        <dbReference type="RuleBase" id="RU003357"/>
    </source>
</evidence>
<feature type="domain" description="TonB-dependent receptor-like beta-barrel" evidence="16">
    <location>
        <begin position="288"/>
        <end position="705"/>
    </location>
</feature>
<proteinExistence type="inferred from homology"/>
<keyword evidence="10 15" id="KW-0798">TonB box</keyword>